<dbReference type="GeneID" id="107272762"/>
<dbReference type="InterPro" id="IPR031973">
    <property type="entry name" value="Deltameth_res_prag01"/>
</dbReference>
<evidence type="ECO:0000256" key="1">
    <source>
        <dbReference type="SAM" id="Phobius"/>
    </source>
</evidence>
<gene>
    <name evidence="4" type="primary">LOC107272762</name>
</gene>
<dbReference type="Proteomes" id="UP000694920">
    <property type="component" value="Unplaced"/>
</dbReference>
<keyword evidence="1" id="KW-1133">Transmembrane helix</keyword>
<dbReference type="AlphaFoldDB" id="A0AAJ7CA37"/>
<feature type="domain" description="Deltamethrin resistance protein prag01" evidence="2">
    <location>
        <begin position="59"/>
        <end position="103"/>
    </location>
</feature>
<keyword evidence="3" id="KW-1185">Reference proteome</keyword>
<evidence type="ECO:0000313" key="4">
    <source>
        <dbReference type="RefSeq" id="XP_015605727.1"/>
    </source>
</evidence>
<keyword evidence="1" id="KW-0812">Transmembrane</keyword>
<protein>
    <submittedName>
        <fullName evidence="4">Uncharacterized protein LOC107272762</fullName>
    </submittedName>
</protein>
<proteinExistence type="predicted"/>
<keyword evidence="1" id="KW-0472">Membrane</keyword>
<accession>A0AAJ7CA37</accession>
<dbReference type="RefSeq" id="XP_015605727.1">
    <property type="nucleotide sequence ID" value="XM_015750241.2"/>
</dbReference>
<feature type="transmembrane region" description="Helical" evidence="1">
    <location>
        <begin position="83"/>
        <end position="102"/>
    </location>
</feature>
<dbReference type="KEGG" id="ccin:107272762"/>
<dbReference type="Pfam" id="PF16020">
    <property type="entry name" value="Deltameth_res"/>
    <property type="match status" value="1"/>
</dbReference>
<evidence type="ECO:0000259" key="2">
    <source>
        <dbReference type="Pfam" id="PF16020"/>
    </source>
</evidence>
<organism evidence="3 4">
    <name type="scientific">Cephus cinctus</name>
    <name type="common">Wheat stem sawfly</name>
    <dbReference type="NCBI Taxonomy" id="211228"/>
    <lineage>
        <taxon>Eukaryota</taxon>
        <taxon>Metazoa</taxon>
        <taxon>Ecdysozoa</taxon>
        <taxon>Arthropoda</taxon>
        <taxon>Hexapoda</taxon>
        <taxon>Insecta</taxon>
        <taxon>Pterygota</taxon>
        <taxon>Neoptera</taxon>
        <taxon>Endopterygota</taxon>
        <taxon>Hymenoptera</taxon>
        <taxon>Cephoidea</taxon>
        <taxon>Cephidae</taxon>
        <taxon>Cephus</taxon>
    </lineage>
</organism>
<sequence length="111" mass="12681">MLQSMRYLRQHNILNPRHVIPVSFPRKLKPSRVLSTEECACDPTQPPPCPPPCGWVLMDDLPIPCGSWQEEFKRKNKKHNQNLIIGGGFLLITLIIVNRVGFVKGYDVSLF</sequence>
<evidence type="ECO:0000313" key="3">
    <source>
        <dbReference type="Proteomes" id="UP000694920"/>
    </source>
</evidence>
<name>A0AAJ7CA37_CEPCN</name>
<reference evidence="4" key="1">
    <citation type="submission" date="2025-08" db="UniProtKB">
        <authorList>
            <consortium name="RefSeq"/>
        </authorList>
    </citation>
    <scope>IDENTIFICATION</scope>
</reference>